<dbReference type="Pfam" id="PF25963">
    <property type="entry name" value="Beta-barrel_AAEA"/>
    <property type="match status" value="1"/>
</dbReference>
<organism evidence="2 3">
    <name type="scientific">Pseudomonas guineae</name>
    <dbReference type="NCBI Taxonomy" id="425504"/>
    <lineage>
        <taxon>Bacteria</taxon>
        <taxon>Pseudomonadati</taxon>
        <taxon>Pseudomonadota</taxon>
        <taxon>Gammaproteobacteria</taxon>
        <taxon>Pseudomonadales</taxon>
        <taxon>Pseudomonadaceae</taxon>
        <taxon>Pseudomonas</taxon>
    </lineage>
</organism>
<dbReference type="EMBL" id="FOQL01000001">
    <property type="protein sequence ID" value="SFH91713.1"/>
    <property type="molecule type" value="Genomic_DNA"/>
</dbReference>
<keyword evidence="3" id="KW-1185">Reference proteome</keyword>
<reference evidence="3" key="1">
    <citation type="submission" date="2016-10" db="EMBL/GenBank/DDBJ databases">
        <authorList>
            <person name="Varghese N."/>
            <person name="Submissions S."/>
        </authorList>
    </citation>
    <scope>NUCLEOTIDE SEQUENCE [LARGE SCALE GENOMIC DNA]</scope>
    <source>
        <strain evidence="3">LMG 24016</strain>
    </source>
</reference>
<dbReference type="InterPro" id="IPR058634">
    <property type="entry name" value="AaeA-lik-b-barrel"/>
</dbReference>
<protein>
    <recommendedName>
        <fullName evidence="1">p-hydroxybenzoic acid efflux pump subunit AaeA-like beta-barrel domain-containing protein</fullName>
    </recommendedName>
</protein>
<dbReference type="PANTHER" id="PTHR30367:SF12">
    <property type="entry name" value="P-HYDROXYBENZOIC ACID EFFLUX PUMP SUBUNIT AAEA"/>
    <property type="match status" value="1"/>
</dbReference>
<dbReference type="GO" id="GO:0055085">
    <property type="term" value="P:transmembrane transport"/>
    <property type="evidence" value="ECO:0007669"/>
    <property type="project" value="InterPro"/>
</dbReference>
<evidence type="ECO:0000313" key="3">
    <source>
        <dbReference type="Proteomes" id="UP000243606"/>
    </source>
</evidence>
<dbReference type="Gene3D" id="2.40.30.170">
    <property type="match status" value="1"/>
</dbReference>
<dbReference type="PANTHER" id="PTHR30367">
    <property type="entry name" value="P-HYDROXYBENZOIC ACID EFFLUX PUMP SUBUNIT AAEA-RELATED"/>
    <property type="match status" value="1"/>
</dbReference>
<sequence>MQLAQGNYVQAYFEETKLPGIQVGAAAEVILMSSNEPLQGKVQSISCSITDRNSVVDAQLLANVEPTFNWVRLAQRIPVRIELQSLPQNVPLSAGMSARVRVDPPAPRD</sequence>
<dbReference type="AlphaFoldDB" id="A0A1I3DYI8"/>
<gene>
    <name evidence="2" type="ORF">SAMN05216206_0745</name>
</gene>
<dbReference type="Proteomes" id="UP000243606">
    <property type="component" value="Unassembled WGS sequence"/>
</dbReference>
<feature type="domain" description="p-hydroxybenzoic acid efflux pump subunit AaeA-like beta-barrel" evidence="1">
    <location>
        <begin position="8"/>
        <end position="102"/>
    </location>
</feature>
<evidence type="ECO:0000259" key="1">
    <source>
        <dbReference type="Pfam" id="PF25963"/>
    </source>
</evidence>
<proteinExistence type="predicted"/>
<dbReference type="STRING" id="425504.SAMN05216206_0745"/>
<name>A0A1I3DYI8_9PSED</name>
<dbReference type="InterPro" id="IPR050393">
    <property type="entry name" value="MFP_Efflux_Pump"/>
</dbReference>
<evidence type="ECO:0000313" key="2">
    <source>
        <dbReference type="EMBL" id="SFH91713.1"/>
    </source>
</evidence>
<accession>A0A1I3DYI8</accession>